<name>A0A0R2D584_9LACO</name>
<dbReference type="InterPro" id="IPR052193">
    <property type="entry name" value="Peptidase_C59"/>
</dbReference>
<evidence type="ECO:0000313" key="5">
    <source>
        <dbReference type="Proteomes" id="UP000051015"/>
    </source>
</evidence>
<dbReference type="InterPro" id="IPR029132">
    <property type="entry name" value="CBAH/NAAA_C"/>
</dbReference>
<dbReference type="PANTHER" id="PTHR35527">
    <property type="entry name" value="CHOLOYLGLYCINE HYDROLASE"/>
    <property type="match status" value="1"/>
</dbReference>
<keyword evidence="2" id="KW-0378">Hydrolase</keyword>
<dbReference type="Pfam" id="PF02275">
    <property type="entry name" value="CBAH"/>
    <property type="match status" value="1"/>
</dbReference>
<dbReference type="Gene3D" id="3.60.60.10">
    <property type="entry name" value="Penicillin V Acylase, Chain A"/>
    <property type="match status" value="1"/>
</dbReference>
<organism evidence="4 5">
    <name type="scientific">Liquorilactobacillus aquaticus DSM 21051</name>
    <dbReference type="NCBI Taxonomy" id="1423725"/>
    <lineage>
        <taxon>Bacteria</taxon>
        <taxon>Bacillati</taxon>
        <taxon>Bacillota</taxon>
        <taxon>Bacilli</taxon>
        <taxon>Lactobacillales</taxon>
        <taxon>Lactobacillaceae</taxon>
        <taxon>Liquorilactobacillus</taxon>
    </lineage>
</organism>
<evidence type="ECO:0000256" key="1">
    <source>
        <dbReference type="ARBA" id="ARBA00006625"/>
    </source>
</evidence>
<dbReference type="OrthoDB" id="9794717at2"/>
<dbReference type="Proteomes" id="UP000051015">
    <property type="component" value="Unassembled WGS sequence"/>
</dbReference>
<dbReference type="PATRIC" id="fig|1423725.3.peg.2034"/>
<evidence type="ECO:0000259" key="3">
    <source>
        <dbReference type="Pfam" id="PF02275"/>
    </source>
</evidence>
<feature type="domain" description="Choloylglycine hydrolase/NAAA C-terminal" evidence="3">
    <location>
        <begin position="2"/>
        <end position="310"/>
    </location>
</feature>
<reference evidence="4 5" key="1">
    <citation type="journal article" date="2015" name="Genome Announc.">
        <title>Expanding the biotechnology potential of lactobacilli through comparative genomics of 213 strains and associated genera.</title>
        <authorList>
            <person name="Sun Z."/>
            <person name="Harris H.M."/>
            <person name="McCann A."/>
            <person name="Guo C."/>
            <person name="Argimon S."/>
            <person name="Zhang W."/>
            <person name="Yang X."/>
            <person name="Jeffery I.B."/>
            <person name="Cooney J.C."/>
            <person name="Kagawa T.F."/>
            <person name="Liu W."/>
            <person name="Song Y."/>
            <person name="Salvetti E."/>
            <person name="Wrobel A."/>
            <person name="Rasinkangas P."/>
            <person name="Parkhill J."/>
            <person name="Rea M.C."/>
            <person name="O'Sullivan O."/>
            <person name="Ritari J."/>
            <person name="Douillard F.P."/>
            <person name="Paul Ross R."/>
            <person name="Yang R."/>
            <person name="Briner A.E."/>
            <person name="Felis G.E."/>
            <person name="de Vos W.M."/>
            <person name="Barrangou R."/>
            <person name="Klaenhammer T.R."/>
            <person name="Caufield P.W."/>
            <person name="Cui Y."/>
            <person name="Zhang H."/>
            <person name="O'Toole P.W."/>
        </authorList>
    </citation>
    <scope>NUCLEOTIDE SEQUENCE [LARGE SCALE GENOMIC DNA]</scope>
    <source>
        <strain evidence="4 5">DSM 21051</strain>
    </source>
</reference>
<accession>A0A0R2D584</accession>
<dbReference type="AlphaFoldDB" id="A0A0R2D584"/>
<proteinExistence type="inferred from homology"/>
<comment type="similarity">
    <text evidence="1">Belongs to the peptidase C59 family.</text>
</comment>
<keyword evidence="5" id="KW-1185">Reference proteome</keyword>
<dbReference type="STRING" id="1423725.FC19_GL001982"/>
<evidence type="ECO:0000256" key="2">
    <source>
        <dbReference type="ARBA" id="ARBA00022801"/>
    </source>
</evidence>
<comment type="caution">
    <text evidence="4">The sequence shown here is derived from an EMBL/GenBank/DDBJ whole genome shotgun (WGS) entry which is preliminary data.</text>
</comment>
<dbReference type="PANTHER" id="PTHR35527:SF2">
    <property type="entry name" value="HYDROLASE"/>
    <property type="match status" value="1"/>
</dbReference>
<dbReference type="SUPFAM" id="SSF56235">
    <property type="entry name" value="N-terminal nucleophile aminohydrolases (Ntn hydrolases)"/>
    <property type="match status" value="1"/>
</dbReference>
<dbReference type="InterPro" id="IPR029055">
    <property type="entry name" value="Ntn_hydrolases_N"/>
</dbReference>
<sequence length="327" mass="37163">MCTSISEVAADGSHVLARTMDWPQLLSSLLFVPRQYQWHSVFDGKKYHNRYAIIGVGHASNSQVDISDGANECGLSIQKLTFKNGSKLLTTPSTDKTSLAPFELPLYLLGRFKSVADIEQHLDEIQLMNGKKAKRPYGYPELHYAAMDLTGRVVLLEPVQQPMELIENPLGVATNVFDFKQHLERLEDYLEFKPGVLEQPFLCDFSRVSTGHFAGKKVPSSSYTPGARFARAAYFRERIDIPQNEAEAVVSSWHLLNTVSVPKSKNYQRNYSVYRSAVCLESLTYYFEPYNRLGIVTLTLTEEMLHWKETHFYPVDDHLKTTAVIED</sequence>
<protein>
    <submittedName>
        <fullName evidence="4">Penicillin V acylase related amidase</fullName>
    </submittedName>
</protein>
<dbReference type="RefSeq" id="WP_057876631.1">
    <property type="nucleotide sequence ID" value="NZ_AYZD01000027.1"/>
</dbReference>
<dbReference type="GO" id="GO:0016787">
    <property type="term" value="F:hydrolase activity"/>
    <property type="evidence" value="ECO:0007669"/>
    <property type="project" value="UniProtKB-KW"/>
</dbReference>
<evidence type="ECO:0000313" key="4">
    <source>
        <dbReference type="EMBL" id="KRM95372.1"/>
    </source>
</evidence>
<dbReference type="EMBL" id="AYZD01000027">
    <property type="protein sequence ID" value="KRM95372.1"/>
    <property type="molecule type" value="Genomic_DNA"/>
</dbReference>
<gene>
    <name evidence="4" type="ORF">FC19_GL001982</name>
</gene>